<dbReference type="CDD" id="cd01172">
    <property type="entry name" value="RfaE_like"/>
    <property type="match status" value="1"/>
</dbReference>
<gene>
    <name evidence="4" type="ORF">FYJ85_07250</name>
</gene>
<dbReference type="Proteomes" id="UP000435649">
    <property type="component" value="Unassembled WGS sequence"/>
</dbReference>
<dbReference type="Gene3D" id="3.40.1190.20">
    <property type="match status" value="1"/>
</dbReference>
<dbReference type="GO" id="GO:0016773">
    <property type="term" value="F:phosphotransferase activity, alcohol group as acceptor"/>
    <property type="evidence" value="ECO:0007669"/>
    <property type="project" value="InterPro"/>
</dbReference>
<evidence type="ECO:0000313" key="4">
    <source>
        <dbReference type="EMBL" id="MST96842.1"/>
    </source>
</evidence>
<dbReference type="PANTHER" id="PTHR46969:SF1">
    <property type="entry name" value="BIFUNCTIONAL PROTEIN HLDE"/>
    <property type="match status" value="1"/>
</dbReference>
<keyword evidence="2 4" id="KW-0418">Kinase</keyword>
<dbReference type="RefSeq" id="WP_154417597.1">
    <property type="nucleotide sequence ID" value="NZ_VUNS01000006.1"/>
</dbReference>
<comment type="caution">
    <text evidence="4">The sequence shown here is derived from an EMBL/GenBank/DDBJ whole genome shotgun (WGS) entry which is preliminary data.</text>
</comment>
<dbReference type="InterPro" id="IPR011913">
    <property type="entry name" value="RfaE_dom_I"/>
</dbReference>
<dbReference type="EMBL" id="VUNS01000006">
    <property type="protein sequence ID" value="MST96842.1"/>
    <property type="molecule type" value="Genomic_DNA"/>
</dbReference>
<evidence type="ECO:0000313" key="5">
    <source>
        <dbReference type="Proteomes" id="UP000435649"/>
    </source>
</evidence>
<dbReference type="PANTHER" id="PTHR46969">
    <property type="entry name" value="BIFUNCTIONAL PROTEIN HLDE"/>
    <property type="match status" value="1"/>
</dbReference>
<organism evidence="4 5">
    <name type="scientific">Victivallis lenta</name>
    <dbReference type="NCBI Taxonomy" id="2606640"/>
    <lineage>
        <taxon>Bacteria</taxon>
        <taxon>Pseudomonadati</taxon>
        <taxon>Lentisphaerota</taxon>
        <taxon>Lentisphaeria</taxon>
        <taxon>Victivallales</taxon>
        <taxon>Victivallaceae</taxon>
        <taxon>Victivallis</taxon>
    </lineage>
</organism>
<dbReference type="InterPro" id="IPR011611">
    <property type="entry name" value="PfkB_dom"/>
</dbReference>
<feature type="domain" description="Carbohydrate kinase PfkB" evidence="3">
    <location>
        <begin position="23"/>
        <end position="324"/>
    </location>
</feature>
<dbReference type="InterPro" id="IPR029056">
    <property type="entry name" value="Ribokinase-like"/>
</dbReference>
<dbReference type="Pfam" id="PF00294">
    <property type="entry name" value="PfkB"/>
    <property type="match status" value="1"/>
</dbReference>
<keyword evidence="5" id="KW-1185">Reference proteome</keyword>
<proteinExistence type="predicted"/>
<name>A0A844G1P5_9BACT</name>
<evidence type="ECO:0000256" key="2">
    <source>
        <dbReference type="ARBA" id="ARBA00022777"/>
    </source>
</evidence>
<protein>
    <submittedName>
        <fullName evidence="4">D-glycero-beta-D-manno-heptose-7-phosphate kinase</fullName>
    </submittedName>
</protein>
<dbReference type="SUPFAM" id="SSF53613">
    <property type="entry name" value="Ribokinase-like"/>
    <property type="match status" value="1"/>
</dbReference>
<dbReference type="GO" id="GO:0005829">
    <property type="term" value="C:cytosol"/>
    <property type="evidence" value="ECO:0007669"/>
    <property type="project" value="TreeGrafter"/>
</dbReference>
<evidence type="ECO:0000259" key="3">
    <source>
        <dbReference type="Pfam" id="PF00294"/>
    </source>
</evidence>
<sequence>MNMMMECFPQKLSGILGNMTGKRIAVIGDIILDRYIRGSVERISPEAPIPIVQAQETFVRLGGAANVMQNVIALGGAAFAFGIVGDDDAGHEVISQLCRNKIECSGVITAVTRETTVKTRILSGSQQLLRIDKENTSPINDDQKELLIVRLTRLLADNQIDAVVLEDYAKGVLDQEISQAIVDAANHYGVFSLLDPNPRNHMRVEKLTVLKPNCRELWALGGVLPSNNRADLVRAASTIMQDWEIENLVLTLAQDGILLFSRTGDPAGSALPAVAREVYDVSGAGDTVIAVIAMALAAHAEIREAVLLGNLAAGIAVGKLGTSTVSSLEIQQELAKNNLS</sequence>
<dbReference type="GO" id="GO:0033786">
    <property type="term" value="F:heptose-1-phosphate adenylyltransferase activity"/>
    <property type="evidence" value="ECO:0007669"/>
    <property type="project" value="TreeGrafter"/>
</dbReference>
<evidence type="ECO:0000256" key="1">
    <source>
        <dbReference type="ARBA" id="ARBA00022679"/>
    </source>
</evidence>
<reference evidence="4 5" key="1">
    <citation type="submission" date="2019-08" db="EMBL/GenBank/DDBJ databases">
        <title>In-depth cultivation of the pig gut microbiome towards novel bacterial diversity and tailored functional studies.</title>
        <authorList>
            <person name="Wylensek D."/>
            <person name="Hitch T.C.A."/>
            <person name="Clavel T."/>
        </authorList>
    </citation>
    <scope>NUCLEOTIDE SEQUENCE [LARGE SCALE GENOMIC DNA]</scope>
    <source>
        <strain evidence="4 5">BBE-744-WT-12</strain>
    </source>
</reference>
<dbReference type="AlphaFoldDB" id="A0A844G1P5"/>
<dbReference type="GO" id="GO:0033785">
    <property type="term" value="F:heptose 7-phosphate kinase activity"/>
    <property type="evidence" value="ECO:0007669"/>
    <property type="project" value="TreeGrafter"/>
</dbReference>
<accession>A0A844G1P5</accession>
<keyword evidence="1" id="KW-0808">Transferase</keyword>